<feature type="transmembrane region" description="Helical" evidence="1">
    <location>
        <begin position="154"/>
        <end position="172"/>
    </location>
</feature>
<name>A0A5S9IJJ6_UABAM</name>
<feature type="transmembrane region" description="Helical" evidence="1">
    <location>
        <begin position="98"/>
        <end position="114"/>
    </location>
</feature>
<feature type="transmembrane region" description="Helical" evidence="1">
    <location>
        <begin position="75"/>
        <end position="92"/>
    </location>
</feature>
<keyword evidence="1" id="KW-0812">Transmembrane</keyword>
<evidence type="ECO:0000313" key="2">
    <source>
        <dbReference type="EMBL" id="BBM81795.1"/>
    </source>
</evidence>
<dbReference type="KEGG" id="uam:UABAM_00134"/>
<accession>A0A5S9IJJ6</accession>
<dbReference type="RefSeq" id="WP_151966061.1">
    <property type="nucleotide sequence ID" value="NZ_AP019860.1"/>
</dbReference>
<feature type="transmembrane region" description="Helical" evidence="1">
    <location>
        <begin position="211"/>
        <end position="231"/>
    </location>
</feature>
<keyword evidence="1" id="KW-1133">Transmembrane helix</keyword>
<protein>
    <submittedName>
        <fullName evidence="2">Uncharacterized protein</fullName>
    </submittedName>
</protein>
<reference evidence="2 3" key="1">
    <citation type="submission" date="2019-08" db="EMBL/GenBank/DDBJ databases">
        <title>Complete genome sequence of Candidatus Uab amorphum.</title>
        <authorList>
            <person name="Shiratori T."/>
            <person name="Suzuki S."/>
            <person name="Kakizawa Y."/>
            <person name="Ishida K."/>
        </authorList>
    </citation>
    <scope>NUCLEOTIDE SEQUENCE [LARGE SCALE GENOMIC DNA]</scope>
    <source>
        <strain evidence="2 3">SRT547</strain>
    </source>
</reference>
<keyword evidence="1" id="KW-0472">Membrane</keyword>
<dbReference type="Proteomes" id="UP000326354">
    <property type="component" value="Chromosome"/>
</dbReference>
<dbReference type="AlphaFoldDB" id="A0A5S9IJJ6"/>
<evidence type="ECO:0000313" key="3">
    <source>
        <dbReference type="Proteomes" id="UP000326354"/>
    </source>
</evidence>
<dbReference type="OrthoDB" id="185917at2"/>
<keyword evidence="3" id="KW-1185">Reference proteome</keyword>
<gene>
    <name evidence="2" type="ORF">UABAM_00134</name>
</gene>
<sequence>MNNISKEGMQSTAIGFVGALVVFAFPFVTFIFSNLIILVHEMGHAAFGILFSYPSIPAFDFRYGGGVTTIQSRSTFFIFIIYLLFAVGLLKISNYPRLLKAAVVAIIVYSFCAFTSIHQQIILFMGHGTELIIAGIFLYRGLSGSAVIHKIEQPLYSMLGFFIVFYDMRFAYRLAYVESYRIQYGNAKGGGHWMDFSQLASWMQISLSSMAFFFLLCCILPVVLSALAHLYREKILAFISKA</sequence>
<proteinExistence type="predicted"/>
<feature type="transmembrane region" description="Helical" evidence="1">
    <location>
        <begin position="121"/>
        <end position="142"/>
    </location>
</feature>
<dbReference type="EMBL" id="AP019860">
    <property type="protein sequence ID" value="BBM81795.1"/>
    <property type="molecule type" value="Genomic_DNA"/>
</dbReference>
<evidence type="ECO:0000256" key="1">
    <source>
        <dbReference type="SAM" id="Phobius"/>
    </source>
</evidence>
<feature type="transmembrane region" description="Helical" evidence="1">
    <location>
        <begin position="12"/>
        <end position="39"/>
    </location>
</feature>
<organism evidence="2 3">
    <name type="scientific">Uabimicrobium amorphum</name>
    <dbReference type="NCBI Taxonomy" id="2596890"/>
    <lineage>
        <taxon>Bacteria</taxon>
        <taxon>Pseudomonadati</taxon>
        <taxon>Planctomycetota</taxon>
        <taxon>Candidatus Uabimicrobiia</taxon>
        <taxon>Candidatus Uabimicrobiales</taxon>
        <taxon>Candidatus Uabimicrobiaceae</taxon>
        <taxon>Candidatus Uabimicrobium</taxon>
    </lineage>
</organism>